<feature type="transmembrane region" description="Helical" evidence="6">
    <location>
        <begin position="32"/>
        <end position="50"/>
    </location>
</feature>
<dbReference type="GO" id="GO:0015648">
    <property type="term" value="F:lipid-linked peptidoglycan transporter activity"/>
    <property type="evidence" value="ECO:0007669"/>
    <property type="project" value="TreeGrafter"/>
</dbReference>
<dbReference type="GO" id="GO:0008360">
    <property type="term" value="P:regulation of cell shape"/>
    <property type="evidence" value="ECO:0007669"/>
    <property type="project" value="UniProtKB-KW"/>
</dbReference>
<dbReference type="InterPro" id="IPR001182">
    <property type="entry name" value="FtsW/RodA"/>
</dbReference>
<evidence type="ECO:0000256" key="1">
    <source>
        <dbReference type="ARBA" id="ARBA00004141"/>
    </source>
</evidence>
<gene>
    <name evidence="7" type="ORF">B2A_01092</name>
</gene>
<comment type="subcellular location">
    <subcellularLocation>
        <location evidence="1">Membrane</location>
        <topology evidence="1">Multi-pass membrane protein</topology>
    </subcellularLocation>
</comment>
<keyword evidence="2 6" id="KW-0812">Transmembrane</keyword>
<comment type="caution">
    <text evidence="7">The sequence shown here is derived from an EMBL/GenBank/DDBJ whole genome shotgun (WGS) entry which is preliminary data.</text>
</comment>
<dbReference type="GO" id="GO:0051301">
    <property type="term" value="P:cell division"/>
    <property type="evidence" value="ECO:0007669"/>
    <property type="project" value="InterPro"/>
</dbReference>
<feature type="non-terminal residue" evidence="7">
    <location>
        <position position="152"/>
    </location>
</feature>
<dbReference type="PANTHER" id="PTHR30474">
    <property type="entry name" value="CELL CYCLE PROTEIN"/>
    <property type="match status" value="1"/>
</dbReference>
<evidence type="ECO:0000256" key="5">
    <source>
        <dbReference type="ARBA" id="ARBA00023136"/>
    </source>
</evidence>
<dbReference type="GO" id="GO:0005886">
    <property type="term" value="C:plasma membrane"/>
    <property type="evidence" value="ECO:0007669"/>
    <property type="project" value="TreeGrafter"/>
</dbReference>
<accession>T1CHD2</accession>
<dbReference type="EMBL" id="AUZZ01000820">
    <property type="protein sequence ID" value="EQD66625.1"/>
    <property type="molecule type" value="Genomic_DNA"/>
</dbReference>
<proteinExistence type="predicted"/>
<evidence type="ECO:0000256" key="4">
    <source>
        <dbReference type="ARBA" id="ARBA00022989"/>
    </source>
</evidence>
<feature type="transmembrane region" description="Helical" evidence="6">
    <location>
        <begin position="6"/>
        <end position="25"/>
    </location>
</feature>
<name>T1CHD2_9ZZZZ</name>
<dbReference type="AlphaFoldDB" id="T1CHD2"/>
<evidence type="ECO:0000313" key="7">
    <source>
        <dbReference type="EMBL" id="EQD66625.1"/>
    </source>
</evidence>
<organism evidence="7">
    <name type="scientific">mine drainage metagenome</name>
    <dbReference type="NCBI Taxonomy" id="410659"/>
    <lineage>
        <taxon>unclassified sequences</taxon>
        <taxon>metagenomes</taxon>
        <taxon>ecological metagenomes</taxon>
    </lineage>
</organism>
<evidence type="ECO:0000256" key="3">
    <source>
        <dbReference type="ARBA" id="ARBA00022960"/>
    </source>
</evidence>
<dbReference type="Pfam" id="PF01098">
    <property type="entry name" value="FTSW_RODA_SPOVE"/>
    <property type="match status" value="1"/>
</dbReference>
<feature type="transmembrane region" description="Helical" evidence="6">
    <location>
        <begin position="110"/>
        <end position="134"/>
    </location>
</feature>
<evidence type="ECO:0000256" key="2">
    <source>
        <dbReference type="ARBA" id="ARBA00022692"/>
    </source>
</evidence>
<reference evidence="7" key="1">
    <citation type="submission" date="2013-08" db="EMBL/GenBank/DDBJ databases">
        <authorList>
            <person name="Mendez C."/>
            <person name="Richter M."/>
            <person name="Ferrer M."/>
            <person name="Sanchez J."/>
        </authorList>
    </citation>
    <scope>NUCLEOTIDE SEQUENCE</scope>
</reference>
<dbReference type="GO" id="GO:0032153">
    <property type="term" value="C:cell division site"/>
    <property type="evidence" value="ECO:0007669"/>
    <property type="project" value="TreeGrafter"/>
</dbReference>
<keyword evidence="3" id="KW-0133">Cell shape</keyword>
<sequence length="152" mass="16656">MIALQPDLGTALLVVAAGAFVLFLAGLSLRRMGLILGVVLLMLPVAWHFMHDYQRERVLTLFNPESDPLGTGWHVIQSEIAVGSGGVLGKGFMRGTQAQLQFLPEHTTDFIFAVVGEEFGLVAVLLLLALYLFISRPQPVDRGHARDTYARL</sequence>
<keyword evidence="4 6" id="KW-1133">Transmembrane helix</keyword>
<reference evidence="7" key="2">
    <citation type="journal article" date="2014" name="ISME J.">
        <title>Microbial stratification in low pH oxic and suboxic macroscopic growths along an acid mine drainage.</title>
        <authorList>
            <person name="Mendez-Garcia C."/>
            <person name="Mesa V."/>
            <person name="Sprenger R.R."/>
            <person name="Richter M."/>
            <person name="Diez M.S."/>
            <person name="Solano J."/>
            <person name="Bargiela R."/>
            <person name="Golyshina O.V."/>
            <person name="Manteca A."/>
            <person name="Ramos J.L."/>
            <person name="Gallego J.R."/>
            <person name="Llorente I."/>
            <person name="Martins Dos Santos V.A."/>
            <person name="Jensen O.N."/>
            <person name="Pelaez A.I."/>
            <person name="Sanchez J."/>
            <person name="Ferrer M."/>
        </authorList>
    </citation>
    <scope>NUCLEOTIDE SEQUENCE</scope>
</reference>
<keyword evidence="5 6" id="KW-0472">Membrane</keyword>
<protein>
    <submittedName>
        <fullName evidence="7">Cell cycle protein</fullName>
    </submittedName>
</protein>
<evidence type="ECO:0000256" key="6">
    <source>
        <dbReference type="SAM" id="Phobius"/>
    </source>
</evidence>
<dbReference type="PANTHER" id="PTHR30474:SF1">
    <property type="entry name" value="PEPTIDOGLYCAN GLYCOSYLTRANSFERASE MRDB"/>
    <property type="match status" value="1"/>
</dbReference>